<evidence type="ECO:0000256" key="6">
    <source>
        <dbReference type="ARBA" id="ARBA00023136"/>
    </source>
</evidence>
<dbReference type="GO" id="GO:0016020">
    <property type="term" value="C:membrane"/>
    <property type="evidence" value="ECO:0007669"/>
    <property type="project" value="UniProtKB-SubCell"/>
</dbReference>
<keyword evidence="5 7" id="KW-1133">Transmembrane helix</keyword>
<dbReference type="PANTHER" id="PTHR23033:SF2">
    <property type="entry name" value="C1GALT1-SPECIFIC CHAPERONE 1"/>
    <property type="match status" value="1"/>
</dbReference>
<dbReference type="Gene3D" id="3.90.550.50">
    <property type="match status" value="1"/>
</dbReference>
<evidence type="ECO:0000256" key="1">
    <source>
        <dbReference type="ARBA" id="ARBA00004606"/>
    </source>
</evidence>
<dbReference type="GO" id="GO:0006493">
    <property type="term" value="P:protein O-linked glycosylation"/>
    <property type="evidence" value="ECO:0007669"/>
    <property type="project" value="UniProtKB-ARBA"/>
</dbReference>
<keyword evidence="9" id="KW-1185">Reference proteome</keyword>
<comment type="subcellular location">
    <subcellularLocation>
        <location evidence="1">Membrane</location>
        <topology evidence="1">Single-pass type II membrane protein</topology>
    </subcellularLocation>
</comment>
<evidence type="ECO:0000313" key="8">
    <source>
        <dbReference type="Ensembl" id="ENSAZOP00000019250.1"/>
    </source>
</evidence>
<evidence type="ECO:0000256" key="3">
    <source>
        <dbReference type="ARBA" id="ARBA00022692"/>
    </source>
</evidence>
<evidence type="ECO:0000256" key="7">
    <source>
        <dbReference type="SAM" id="Phobius"/>
    </source>
</evidence>
<keyword evidence="4" id="KW-0735">Signal-anchor</keyword>
<dbReference type="Ensembl" id="ENSAZOT00000020679.1">
    <property type="protein sequence ID" value="ENSAZOP00000019250.1"/>
    <property type="gene ID" value="ENSAZOG00000012524.1"/>
</dbReference>
<protein>
    <recommendedName>
        <fullName evidence="10">C1GALT1-specific chaperone 1</fullName>
    </recommendedName>
</protein>
<feature type="transmembrane region" description="Helical" evidence="7">
    <location>
        <begin position="60"/>
        <end position="80"/>
    </location>
</feature>
<keyword evidence="3 7" id="KW-0812">Transmembrane</keyword>
<evidence type="ECO:0000256" key="2">
    <source>
        <dbReference type="ARBA" id="ARBA00006462"/>
    </source>
</evidence>
<dbReference type="PANTHER" id="PTHR23033">
    <property type="entry name" value="BETA1,3-GALACTOSYLTRANSFERASE"/>
    <property type="match status" value="1"/>
</dbReference>
<evidence type="ECO:0008006" key="10">
    <source>
        <dbReference type="Google" id="ProtNLM"/>
    </source>
</evidence>
<dbReference type="FunFam" id="3.90.550.50:FF:000016">
    <property type="entry name" value="C1GALT1-specific chaperone 1"/>
    <property type="match status" value="1"/>
</dbReference>
<dbReference type="AlphaFoldDB" id="A0A8B9V5E4"/>
<proteinExistence type="inferred from homology"/>
<organism evidence="8 9">
    <name type="scientific">Anas zonorhyncha</name>
    <name type="common">Eastern spot-billed duck</name>
    <dbReference type="NCBI Taxonomy" id="75864"/>
    <lineage>
        <taxon>Eukaryota</taxon>
        <taxon>Metazoa</taxon>
        <taxon>Chordata</taxon>
        <taxon>Craniata</taxon>
        <taxon>Vertebrata</taxon>
        <taxon>Euteleostomi</taxon>
        <taxon>Archelosauria</taxon>
        <taxon>Archosauria</taxon>
        <taxon>Dinosauria</taxon>
        <taxon>Saurischia</taxon>
        <taxon>Theropoda</taxon>
        <taxon>Coelurosauria</taxon>
        <taxon>Aves</taxon>
        <taxon>Neognathae</taxon>
        <taxon>Galloanserae</taxon>
        <taxon>Anseriformes</taxon>
        <taxon>Anatidae</taxon>
        <taxon>Anatinae</taxon>
        <taxon>Anas</taxon>
    </lineage>
</organism>
<evidence type="ECO:0000313" key="9">
    <source>
        <dbReference type="Proteomes" id="UP000694549"/>
    </source>
</evidence>
<reference evidence="8" key="1">
    <citation type="submission" date="2025-08" db="UniProtKB">
        <authorList>
            <consortium name="Ensembl"/>
        </authorList>
    </citation>
    <scope>IDENTIFICATION</scope>
</reference>
<comment type="similarity">
    <text evidence="2">Belongs to the glycosyltransferase 31 family. Beta3-Gal-T subfamily.</text>
</comment>
<dbReference type="InterPro" id="IPR026050">
    <property type="entry name" value="C1GALT1/C1GALT1_chp1"/>
</dbReference>
<accession>A0A8B9V5E4</accession>
<evidence type="ECO:0000256" key="5">
    <source>
        <dbReference type="ARBA" id="ARBA00022989"/>
    </source>
</evidence>
<dbReference type="Proteomes" id="UP000694549">
    <property type="component" value="Unplaced"/>
</dbReference>
<sequence length="370" mass="41842">MERAGGVGACPARYARGARLDLGVGDGSERTGSLRRKRAPFELLKCAYFLGKMVSESSSFIKGVVLGGVFCVLVTLLGHFKMGHGTRAHHHEHHHIQAPNKEDVLNLSEDERLELSQSIRVFCIILVKPKDLGHWAAVKETWSKHCDKAEFYSSENIKVFNSVVLDTNDMWMMMRKAYKLTYERYKDEFNWFFLAYPTTFAIIENLKYFLLKKDPAQPFYIGHTVKSGDLEYVDSEGGIVLSIGSLRRLSRIFEDTDKCPEQGGMIWKLSEDKQLAVCLKYTGVIAENAEDSEGKDIFNTKSVNTLIKEAMANHPEQVVDGCCSDMAITFNGLTPNHMHVMMYGVYRLRPYGHTYNDALIFLPPEGSDND</sequence>
<evidence type="ECO:0000256" key="4">
    <source>
        <dbReference type="ARBA" id="ARBA00022968"/>
    </source>
</evidence>
<keyword evidence="6 7" id="KW-0472">Membrane</keyword>
<reference evidence="8" key="2">
    <citation type="submission" date="2025-09" db="UniProtKB">
        <authorList>
            <consortium name="Ensembl"/>
        </authorList>
    </citation>
    <scope>IDENTIFICATION</scope>
</reference>
<name>A0A8B9V5E4_9AVES</name>
<dbReference type="GO" id="GO:0016263">
    <property type="term" value="F:glycoprotein-N-acetylgalactosamine 3-beta-galactosyltransferase activity"/>
    <property type="evidence" value="ECO:0007669"/>
    <property type="project" value="TreeGrafter"/>
</dbReference>